<feature type="region of interest" description="Disordered" evidence="1">
    <location>
        <begin position="48"/>
        <end position="82"/>
    </location>
</feature>
<dbReference type="Proteomes" id="UP001234989">
    <property type="component" value="Chromosome 5"/>
</dbReference>
<feature type="compositionally biased region" description="Basic and acidic residues" evidence="1">
    <location>
        <begin position="58"/>
        <end position="71"/>
    </location>
</feature>
<accession>A0AAF0R2W5</accession>
<proteinExistence type="predicted"/>
<dbReference type="AlphaFoldDB" id="A0AAF0R2W5"/>
<gene>
    <name evidence="2" type="ORF">MTR67_023944</name>
</gene>
<name>A0AAF0R2W5_SOLVR</name>
<evidence type="ECO:0000256" key="1">
    <source>
        <dbReference type="SAM" id="MobiDB-lite"/>
    </source>
</evidence>
<evidence type="ECO:0000313" key="3">
    <source>
        <dbReference type="Proteomes" id="UP001234989"/>
    </source>
</evidence>
<evidence type="ECO:0000313" key="2">
    <source>
        <dbReference type="EMBL" id="WMV30559.1"/>
    </source>
</evidence>
<keyword evidence="3" id="KW-1185">Reference proteome</keyword>
<feature type="compositionally biased region" description="Basic residues" evidence="1">
    <location>
        <begin position="48"/>
        <end position="57"/>
    </location>
</feature>
<reference evidence="2" key="1">
    <citation type="submission" date="2023-08" db="EMBL/GenBank/DDBJ databases">
        <title>A de novo genome assembly of Solanum verrucosum Schlechtendal, a Mexican diploid species geographically isolated from the other diploid A-genome species in potato relatives.</title>
        <authorList>
            <person name="Hosaka K."/>
        </authorList>
    </citation>
    <scope>NUCLEOTIDE SEQUENCE</scope>
    <source>
        <tissue evidence="2">Young leaves</tissue>
    </source>
</reference>
<sequence>MNGKRNKDEALKRQIEWVAPRRGKMICSSCGIPRRNARGCHKMDKQCYKQKKQKNERHKTLTDEEDVEHRPTRSPNAATMEDFPLTALQPSQDCYHMNILKILVLTMRMPYPRIQEVFQS</sequence>
<dbReference type="EMBL" id="CP133616">
    <property type="protein sequence ID" value="WMV30559.1"/>
    <property type="molecule type" value="Genomic_DNA"/>
</dbReference>
<protein>
    <submittedName>
        <fullName evidence="2">Uncharacterized protein</fullName>
    </submittedName>
</protein>
<organism evidence="2 3">
    <name type="scientific">Solanum verrucosum</name>
    <dbReference type="NCBI Taxonomy" id="315347"/>
    <lineage>
        <taxon>Eukaryota</taxon>
        <taxon>Viridiplantae</taxon>
        <taxon>Streptophyta</taxon>
        <taxon>Embryophyta</taxon>
        <taxon>Tracheophyta</taxon>
        <taxon>Spermatophyta</taxon>
        <taxon>Magnoliopsida</taxon>
        <taxon>eudicotyledons</taxon>
        <taxon>Gunneridae</taxon>
        <taxon>Pentapetalae</taxon>
        <taxon>asterids</taxon>
        <taxon>lamiids</taxon>
        <taxon>Solanales</taxon>
        <taxon>Solanaceae</taxon>
        <taxon>Solanoideae</taxon>
        <taxon>Solaneae</taxon>
        <taxon>Solanum</taxon>
    </lineage>
</organism>